<proteinExistence type="predicted"/>
<name>A0A6J6S340_9ZZZZ</name>
<sequence>MCVEISIPFMRIWRIRYTLLVAILIFGLVNAPTSAFAAVKSGSACKVLGQISVQGSTSFQCTKSGKKLIWAVKPEVKPIQTALGSPIAMKAFAEMQKAIAAMGTSAAPKITTIPSPSTDPKLEKEIQGNLLFASEYFKNYLPQSQPISVWIIGSPLDLKWNATSWRIAIPYQAENLITRSDAFSAEVGYATDGALAMVITSPDQLTTFHEFTHAVQDMLAQGKAGLPCWVREGMAEYESNAMMGRNSEVAYKAAMLNLIDELSMISFSLFKYRSAGLDYWVNYFANDETRNNGECRKNSSALDAAYSVGGLGFQYLQGQYGRDKVFEFIKNIGQDWKGVCPSANDKMIACKSWKISFKKSFGVEPAVAYKAMGAFIVNQIEWSTTVKSMSESDIIAQFPESRSIPKYEPLAKVEVAGAPCLTNGETAGSLKCVNKDNFFFWSASGNGGGQNNSGSKTPVQIDDLGAPAGVPAPGRTCPNVGDKARYEKTPLMCVKGSGNTGTWMIDNNPAN</sequence>
<reference evidence="1" key="1">
    <citation type="submission" date="2020-05" db="EMBL/GenBank/DDBJ databases">
        <authorList>
            <person name="Chiriac C."/>
            <person name="Salcher M."/>
            <person name="Ghai R."/>
            <person name="Kavagutti S V."/>
        </authorList>
    </citation>
    <scope>NUCLEOTIDE SEQUENCE</scope>
</reference>
<evidence type="ECO:0000313" key="1">
    <source>
        <dbReference type="EMBL" id="CAB4729244.1"/>
    </source>
</evidence>
<dbReference type="AlphaFoldDB" id="A0A6J6S340"/>
<organism evidence="1">
    <name type="scientific">freshwater metagenome</name>
    <dbReference type="NCBI Taxonomy" id="449393"/>
    <lineage>
        <taxon>unclassified sequences</taxon>
        <taxon>metagenomes</taxon>
        <taxon>ecological metagenomes</taxon>
    </lineage>
</organism>
<gene>
    <name evidence="1" type="ORF">UFOPK2735_00544</name>
</gene>
<protein>
    <submittedName>
        <fullName evidence="1">Unannotated protein</fullName>
    </submittedName>
</protein>
<accession>A0A6J6S340</accession>
<dbReference type="EMBL" id="CAEZYP010000066">
    <property type="protein sequence ID" value="CAB4729244.1"/>
    <property type="molecule type" value="Genomic_DNA"/>
</dbReference>